<name>A0AAE0CCC6_9CHLO</name>
<protein>
    <submittedName>
        <fullName evidence="2">Uncharacterized protein</fullName>
    </submittedName>
</protein>
<accession>A0AAE0CCC6</accession>
<organism evidence="2 3">
    <name type="scientific">Cymbomonas tetramitiformis</name>
    <dbReference type="NCBI Taxonomy" id="36881"/>
    <lineage>
        <taxon>Eukaryota</taxon>
        <taxon>Viridiplantae</taxon>
        <taxon>Chlorophyta</taxon>
        <taxon>Pyramimonadophyceae</taxon>
        <taxon>Pyramimonadales</taxon>
        <taxon>Pyramimonadaceae</taxon>
        <taxon>Cymbomonas</taxon>
    </lineage>
</organism>
<reference evidence="2 3" key="1">
    <citation type="journal article" date="2015" name="Genome Biol. Evol.">
        <title>Comparative Genomics of a Bacterivorous Green Alga Reveals Evolutionary Causalities and Consequences of Phago-Mixotrophic Mode of Nutrition.</title>
        <authorList>
            <person name="Burns J.A."/>
            <person name="Paasch A."/>
            <person name="Narechania A."/>
            <person name="Kim E."/>
        </authorList>
    </citation>
    <scope>NUCLEOTIDE SEQUENCE [LARGE SCALE GENOMIC DNA]</scope>
    <source>
        <strain evidence="2 3">PLY_AMNH</strain>
    </source>
</reference>
<keyword evidence="3" id="KW-1185">Reference proteome</keyword>
<proteinExistence type="predicted"/>
<dbReference type="Proteomes" id="UP001190700">
    <property type="component" value="Unassembled WGS sequence"/>
</dbReference>
<evidence type="ECO:0000256" key="1">
    <source>
        <dbReference type="SAM" id="MobiDB-lite"/>
    </source>
</evidence>
<comment type="caution">
    <text evidence="2">The sequence shown here is derived from an EMBL/GenBank/DDBJ whole genome shotgun (WGS) entry which is preliminary data.</text>
</comment>
<gene>
    <name evidence="2" type="ORF">CYMTET_38297</name>
</gene>
<evidence type="ECO:0000313" key="2">
    <source>
        <dbReference type="EMBL" id="KAK3252401.1"/>
    </source>
</evidence>
<evidence type="ECO:0000313" key="3">
    <source>
        <dbReference type="Proteomes" id="UP001190700"/>
    </source>
</evidence>
<dbReference type="EMBL" id="LGRX02025434">
    <property type="protein sequence ID" value="KAK3252401.1"/>
    <property type="molecule type" value="Genomic_DNA"/>
</dbReference>
<dbReference type="AlphaFoldDB" id="A0AAE0CCC6"/>
<feature type="region of interest" description="Disordered" evidence="1">
    <location>
        <begin position="90"/>
        <end position="113"/>
    </location>
</feature>
<sequence length="152" mass="15675">MAGRSRWFSDGVATSANCGCLVKRKGDWSLGRTSLQGCLGVLEGPEVREEVGALEVLASPEAREETGVPEGLEALEETGVPEGLDALEEEAGVLEGPERSPGGDGGPGGLKAREGPVVIRREIRMLTGMAKATVPSVLSPLLAVLALSGNAR</sequence>